<dbReference type="FunFam" id="1.20.272.10:FF:000001">
    <property type="entry name" value="Putative AAA family ATPase"/>
    <property type="match status" value="1"/>
</dbReference>
<dbReference type="Pfam" id="PF16193">
    <property type="entry name" value="AAA_assoc_2"/>
    <property type="match status" value="1"/>
</dbReference>
<dbReference type="Gene3D" id="3.30.160.60">
    <property type="entry name" value="Classic Zinc Finger"/>
    <property type="match status" value="1"/>
</dbReference>
<feature type="region of interest" description="Disordered" evidence="10">
    <location>
        <begin position="493"/>
        <end position="520"/>
    </location>
</feature>
<dbReference type="JaponicusDB" id="SJAG_02199">
    <property type="gene designation" value="mgs1"/>
</dbReference>
<evidence type="ECO:0000256" key="7">
    <source>
        <dbReference type="ARBA" id="ARBA00022833"/>
    </source>
</evidence>
<proteinExistence type="inferred from homology"/>
<dbReference type="Pfam" id="PF00004">
    <property type="entry name" value="AAA"/>
    <property type="match status" value="1"/>
</dbReference>
<keyword evidence="7" id="KW-0862">Zinc</keyword>
<dbReference type="Gene3D" id="1.10.3710.10">
    <property type="entry name" value="DNA polymerase III clamp loader subunits, C-terminal domain"/>
    <property type="match status" value="1"/>
</dbReference>
<feature type="domain" description="AAA+ ATPase" evidence="11">
    <location>
        <begin position="122"/>
        <end position="239"/>
    </location>
</feature>
<dbReference type="GO" id="GO:0016887">
    <property type="term" value="F:ATP hydrolysis activity"/>
    <property type="evidence" value="ECO:0007669"/>
    <property type="project" value="InterPro"/>
</dbReference>
<dbReference type="InterPro" id="IPR003959">
    <property type="entry name" value="ATPase_AAA_core"/>
</dbReference>
<evidence type="ECO:0000256" key="1">
    <source>
        <dbReference type="ARBA" id="ARBA00008959"/>
    </source>
</evidence>
<dbReference type="Proteomes" id="UP000001744">
    <property type="component" value="Unassembled WGS sequence"/>
</dbReference>
<dbReference type="STRING" id="402676.B6K1T7"/>
<evidence type="ECO:0000256" key="2">
    <source>
        <dbReference type="ARBA" id="ARBA00022705"/>
    </source>
</evidence>
<protein>
    <submittedName>
        <fullName evidence="13">DNA replication ATPase</fullName>
    </submittedName>
</protein>
<name>B6K1T7_SCHJY</name>
<keyword evidence="6" id="KW-0863">Zinc-finger</keyword>
<dbReference type="FunFam" id="3.40.50.300:FF:000137">
    <property type="entry name" value="Replication-associated recombination protein A"/>
    <property type="match status" value="1"/>
</dbReference>
<dbReference type="EMBL" id="KE651166">
    <property type="protein sequence ID" value="EEB07118.2"/>
    <property type="molecule type" value="Genomic_DNA"/>
</dbReference>
<keyword evidence="2" id="KW-0235">DNA replication</keyword>
<dbReference type="GO" id="GO:0006261">
    <property type="term" value="P:DNA-templated DNA replication"/>
    <property type="evidence" value="ECO:0000318"/>
    <property type="project" value="GO_Central"/>
</dbReference>
<dbReference type="GO" id="GO:0017116">
    <property type="term" value="F:single-stranded DNA helicase activity"/>
    <property type="evidence" value="ECO:0000318"/>
    <property type="project" value="GO_Central"/>
</dbReference>
<evidence type="ECO:0000256" key="3">
    <source>
        <dbReference type="ARBA" id="ARBA00022723"/>
    </source>
</evidence>
<dbReference type="InterPro" id="IPR006642">
    <property type="entry name" value="Rad18_UBZ4"/>
</dbReference>
<dbReference type="GO" id="GO:0008270">
    <property type="term" value="F:zinc ion binding"/>
    <property type="evidence" value="ECO:0007669"/>
    <property type="project" value="UniProtKB-KW"/>
</dbReference>
<keyword evidence="3" id="KW-0479">Metal-binding</keyword>
<keyword evidence="15" id="KW-1185">Reference proteome</keyword>
<evidence type="ECO:0000256" key="4">
    <source>
        <dbReference type="ARBA" id="ARBA00022741"/>
    </source>
</evidence>
<dbReference type="AlphaFoldDB" id="B6K1T7"/>
<dbReference type="InterPro" id="IPR027417">
    <property type="entry name" value="P-loop_NTPase"/>
</dbReference>
<dbReference type="GO" id="GO:0005634">
    <property type="term" value="C:nucleus"/>
    <property type="evidence" value="ECO:0000318"/>
    <property type="project" value="GO_Central"/>
</dbReference>
<dbReference type="GO" id="GO:0051276">
    <property type="term" value="P:chromosome organization"/>
    <property type="evidence" value="ECO:0007669"/>
    <property type="project" value="EnsemblFungi"/>
</dbReference>
<dbReference type="GO" id="GO:0070914">
    <property type="term" value="P:UV-damage excision repair"/>
    <property type="evidence" value="ECO:0007669"/>
    <property type="project" value="UniProtKB-ARBA"/>
</dbReference>
<dbReference type="GO" id="GO:1902983">
    <property type="term" value="P:DNA strand elongation involved in mitotic DNA replication"/>
    <property type="evidence" value="ECO:0007669"/>
    <property type="project" value="UniProtKB-ARBA"/>
</dbReference>
<dbReference type="PANTHER" id="PTHR13779:SF7">
    <property type="entry name" value="ATPASE WRNIP1"/>
    <property type="match status" value="1"/>
</dbReference>
<dbReference type="OrthoDB" id="10265467at2759"/>
<keyword evidence="5" id="KW-0227">DNA damage</keyword>
<dbReference type="SUPFAM" id="SSF48019">
    <property type="entry name" value="post-AAA+ oligomerization domain-like"/>
    <property type="match status" value="1"/>
</dbReference>
<dbReference type="eggNOG" id="KOG2028">
    <property type="taxonomic scope" value="Eukaryota"/>
</dbReference>
<sequence>MTENTNVACPVCNKSVQMQDINAHLDNHYASPSKFREKQKPSRSVQDVLYGKTNTHSVSSPKVRKVDETLPSEQTPKRIKSIKKDVRPLAERVRPKTLDDYVGQESLVGKGGIIRNLIERDECPSMILWGNSGVGKTTLARIIAKTTGAHFLEVSATSASVSDCRKIFEESQNLLRLTGKKTIVFLDEVHRFNRAQQDIFLPMVEKGLITLIGATTENPSFRLNSALLSRCSVFTFNVLDKDNVLSILRRAMQIESERKERKLELDESILQHISAICDGDARVALNCLEIALGMLEGGSVSLPDLKKKFARSFSVYDSTGDAHYDTISAFHKSIRGSDVDAALYYLCRMLESGEDPLYVARRMVRIASEDVGLGDNSLLPLASAAFTATQQIGMPEADVVLAHCAAALALAPKNVDVYRAYKRVKSFVASDPEAGRAQIPMHLRNAPTKLMKELGYNKGYKYNPDYKDGRVKQDYLPKPMKDKRFFRIPMDLPVDPDLDADESSVTELQEERRTEKRNDN</sequence>
<dbReference type="InterPro" id="IPR032423">
    <property type="entry name" value="AAA_assoc_2"/>
</dbReference>
<dbReference type="GO" id="GO:0033567">
    <property type="term" value="P:DNA replication, Okazaki fragment processing"/>
    <property type="evidence" value="ECO:0007669"/>
    <property type="project" value="EnsemblFungi"/>
</dbReference>
<dbReference type="SUPFAM" id="SSF52540">
    <property type="entry name" value="P-loop containing nucleoside triphosphate hydrolases"/>
    <property type="match status" value="1"/>
</dbReference>
<dbReference type="GO" id="GO:0008047">
    <property type="term" value="F:enzyme activator activity"/>
    <property type="evidence" value="ECO:0000318"/>
    <property type="project" value="GO_Central"/>
</dbReference>
<evidence type="ECO:0000259" key="11">
    <source>
        <dbReference type="SMART" id="SM00382"/>
    </source>
</evidence>
<dbReference type="RefSeq" id="XP_002173411.2">
    <property type="nucleotide sequence ID" value="XM_002173375.2"/>
</dbReference>
<dbReference type="InterPro" id="IPR008921">
    <property type="entry name" value="DNA_pol3_clamp-load_cplx_C"/>
</dbReference>
<dbReference type="HOGENOM" id="CLU_017985_0_1_1"/>
<evidence type="ECO:0000256" key="6">
    <source>
        <dbReference type="ARBA" id="ARBA00022771"/>
    </source>
</evidence>
<dbReference type="CDD" id="cd00009">
    <property type="entry name" value="AAA"/>
    <property type="match status" value="1"/>
</dbReference>
<comment type="similarity">
    <text evidence="1">Belongs to the AAA ATPase family. RarA/MGS1/WRNIP1 subfamily.</text>
</comment>
<reference evidence="13 15" key="1">
    <citation type="journal article" date="2011" name="Science">
        <title>Comparative functional genomics of the fission yeasts.</title>
        <authorList>
            <person name="Rhind N."/>
            <person name="Chen Z."/>
            <person name="Yassour M."/>
            <person name="Thompson D.A."/>
            <person name="Haas B.J."/>
            <person name="Habib N."/>
            <person name="Wapinski I."/>
            <person name="Roy S."/>
            <person name="Lin M.F."/>
            <person name="Heiman D.I."/>
            <person name="Young S.K."/>
            <person name="Furuya K."/>
            <person name="Guo Y."/>
            <person name="Pidoux A."/>
            <person name="Chen H.M."/>
            <person name="Robbertse B."/>
            <person name="Goldberg J.M."/>
            <person name="Aoki K."/>
            <person name="Bayne E.H."/>
            <person name="Berlin A.M."/>
            <person name="Desjardins C.A."/>
            <person name="Dobbs E."/>
            <person name="Dukaj L."/>
            <person name="Fan L."/>
            <person name="FitzGerald M.G."/>
            <person name="French C."/>
            <person name="Gujja S."/>
            <person name="Hansen K."/>
            <person name="Keifenheim D."/>
            <person name="Levin J.Z."/>
            <person name="Mosher R.A."/>
            <person name="Mueller C.A."/>
            <person name="Pfiffner J."/>
            <person name="Priest M."/>
            <person name="Russ C."/>
            <person name="Smialowska A."/>
            <person name="Swoboda P."/>
            <person name="Sykes S.M."/>
            <person name="Vaughn M."/>
            <person name="Vengrova S."/>
            <person name="Yoder R."/>
            <person name="Zeng Q."/>
            <person name="Allshire R."/>
            <person name="Baulcombe D."/>
            <person name="Birren B.W."/>
            <person name="Brown W."/>
            <person name="Ekwall K."/>
            <person name="Kellis M."/>
            <person name="Leatherwood J."/>
            <person name="Levin H."/>
            <person name="Margalit H."/>
            <person name="Martienssen R."/>
            <person name="Nieduszynski C.A."/>
            <person name="Spatafora J.W."/>
            <person name="Friedman N."/>
            <person name="Dalgaard J.Z."/>
            <person name="Baumann P."/>
            <person name="Niki H."/>
            <person name="Regev A."/>
            <person name="Nusbaum C."/>
        </authorList>
    </citation>
    <scope>NUCLEOTIDE SEQUENCE [LARGE SCALE GENOMIC DNA]</scope>
    <source>
        <strain evidence="15">yFS275 / FY16936</strain>
    </source>
</reference>
<keyword evidence="4" id="KW-0547">Nucleotide-binding</keyword>
<evidence type="ECO:0000256" key="5">
    <source>
        <dbReference type="ARBA" id="ARBA00022763"/>
    </source>
</evidence>
<dbReference type="InterPro" id="IPR003593">
    <property type="entry name" value="AAA+_ATPase"/>
</dbReference>
<dbReference type="CDD" id="cd18139">
    <property type="entry name" value="HLD_clamp_RarA"/>
    <property type="match status" value="1"/>
</dbReference>
<evidence type="ECO:0000256" key="9">
    <source>
        <dbReference type="ARBA" id="ARBA00023204"/>
    </source>
</evidence>
<dbReference type="GO" id="GO:0005524">
    <property type="term" value="F:ATP binding"/>
    <property type="evidence" value="ECO:0007669"/>
    <property type="project" value="UniProtKB-KW"/>
</dbReference>
<evidence type="ECO:0000259" key="12">
    <source>
        <dbReference type="SMART" id="SM00734"/>
    </source>
</evidence>
<evidence type="ECO:0000313" key="14">
    <source>
        <dbReference type="JaponicusDB" id="SJAG_02199"/>
    </source>
</evidence>
<dbReference type="GeneID" id="7050174"/>
<keyword evidence="9" id="KW-0234">DNA repair</keyword>
<feature type="domain" description="UBZ4-type" evidence="12">
    <location>
        <begin position="6"/>
        <end position="29"/>
    </location>
</feature>
<keyword evidence="8" id="KW-0067">ATP-binding</keyword>
<dbReference type="VEuPathDB" id="FungiDB:SJAG_02199"/>
<feature type="compositionally biased region" description="Basic and acidic residues" evidence="10">
    <location>
        <begin position="509"/>
        <end position="520"/>
    </location>
</feature>
<dbReference type="InterPro" id="IPR021886">
    <property type="entry name" value="MgsA_C"/>
</dbReference>
<evidence type="ECO:0000256" key="8">
    <source>
        <dbReference type="ARBA" id="ARBA00022840"/>
    </source>
</evidence>
<dbReference type="Pfam" id="PF12002">
    <property type="entry name" value="MgsA_C"/>
    <property type="match status" value="1"/>
</dbReference>
<dbReference type="GO" id="GO:0000731">
    <property type="term" value="P:DNA synthesis involved in DNA repair"/>
    <property type="evidence" value="ECO:0000318"/>
    <property type="project" value="GO_Central"/>
</dbReference>
<evidence type="ECO:0000313" key="15">
    <source>
        <dbReference type="Proteomes" id="UP000001744"/>
    </source>
</evidence>
<dbReference type="Gene3D" id="3.40.50.300">
    <property type="entry name" value="P-loop containing nucleotide triphosphate hydrolases"/>
    <property type="match status" value="1"/>
</dbReference>
<dbReference type="GO" id="GO:0051880">
    <property type="term" value="F:G-quadruplex DNA binding"/>
    <property type="evidence" value="ECO:0007669"/>
    <property type="project" value="EnsemblFungi"/>
</dbReference>
<dbReference type="SMART" id="SM00734">
    <property type="entry name" value="ZnF_Rad18"/>
    <property type="match status" value="1"/>
</dbReference>
<dbReference type="GO" id="GO:0006282">
    <property type="term" value="P:regulation of DNA repair"/>
    <property type="evidence" value="ECO:0007669"/>
    <property type="project" value="EnsemblFungi"/>
</dbReference>
<dbReference type="OMA" id="RIILSQC"/>
<accession>B6K1T7</accession>
<feature type="compositionally biased region" description="Acidic residues" evidence="10">
    <location>
        <begin position="494"/>
        <end position="504"/>
    </location>
</feature>
<dbReference type="Gene3D" id="1.10.8.60">
    <property type="match status" value="1"/>
</dbReference>
<dbReference type="SMART" id="SM00382">
    <property type="entry name" value="AAA"/>
    <property type="match status" value="1"/>
</dbReference>
<organism evidence="13 15">
    <name type="scientific">Schizosaccharomyces japonicus (strain yFS275 / FY16936)</name>
    <name type="common">Fission yeast</name>
    <dbReference type="NCBI Taxonomy" id="402676"/>
    <lineage>
        <taxon>Eukaryota</taxon>
        <taxon>Fungi</taxon>
        <taxon>Dikarya</taxon>
        <taxon>Ascomycota</taxon>
        <taxon>Taphrinomycotina</taxon>
        <taxon>Schizosaccharomycetes</taxon>
        <taxon>Schizosaccharomycetales</taxon>
        <taxon>Schizosaccharomycetaceae</taxon>
        <taxon>Schizosaccharomyces</taxon>
    </lineage>
</organism>
<gene>
    <name evidence="14" type="primary">mgs1</name>
    <name evidence="13" type="ORF">SJAG_02199</name>
</gene>
<evidence type="ECO:0000313" key="13">
    <source>
        <dbReference type="EMBL" id="EEB07118.2"/>
    </source>
</evidence>
<dbReference type="PANTHER" id="PTHR13779">
    <property type="entry name" value="WERNER HELICASE-INTERACTING PROTEIN 1 FAMILY MEMBER"/>
    <property type="match status" value="1"/>
</dbReference>
<dbReference type="InterPro" id="IPR051314">
    <property type="entry name" value="AAA_ATPase_RarA/MGS1/WRNIP1"/>
</dbReference>
<dbReference type="Gene3D" id="1.20.272.10">
    <property type="match status" value="1"/>
</dbReference>
<evidence type="ECO:0000256" key="10">
    <source>
        <dbReference type="SAM" id="MobiDB-lite"/>
    </source>
</evidence>